<evidence type="ECO:0000259" key="1">
    <source>
        <dbReference type="PROSITE" id="PS51746"/>
    </source>
</evidence>
<comment type="caution">
    <text evidence="2">The sequence shown here is derived from an EMBL/GenBank/DDBJ whole genome shotgun (WGS) entry which is preliminary data.</text>
</comment>
<accession>A0A9X1YKL3</accession>
<feature type="domain" description="PPM-type phosphatase" evidence="1">
    <location>
        <begin position="9"/>
        <end position="251"/>
    </location>
</feature>
<dbReference type="RefSeq" id="WP_275682637.1">
    <property type="nucleotide sequence ID" value="NZ_JAJLJH010000002.1"/>
</dbReference>
<evidence type="ECO:0000313" key="3">
    <source>
        <dbReference type="Proteomes" id="UP001139353"/>
    </source>
</evidence>
<dbReference type="SMART" id="SM00332">
    <property type="entry name" value="PP2Cc"/>
    <property type="match status" value="1"/>
</dbReference>
<sequence length="255" mass="28056">MNTTTQGFRISASTGLHKGDRAYQQDQIELLVHPRIPGCALGLVADGMGGKSGGRTAADQVVMTARQVFERFSPARDDPTKMLTDLIVESHLMIKLTAITAEEEPHSTLAAFLVMPNRNAYTVHAGDSRIYHFRGAELVRRTKDHSYVQRLIDEGRLTEEKANTHPQSNLLTGCLGTQQDPPVELNHIDFLEIGDSLMACSDGLWHYLTAREIGAIINALSPREATEMLISKARQRARGSGDNLSLVLVRVEAIT</sequence>
<keyword evidence="3" id="KW-1185">Reference proteome</keyword>
<dbReference type="AlphaFoldDB" id="A0A9X1YKL3"/>
<dbReference type="CDD" id="cd00143">
    <property type="entry name" value="PP2Cc"/>
    <property type="match status" value="1"/>
</dbReference>
<dbReference type="InterPro" id="IPR001932">
    <property type="entry name" value="PPM-type_phosphatase-like_dom"/>
</dbReference>
<evidence type="ECO:0000313" key="2">
    <source>
        <dbReference type="EMBL" id="MCK9686620.1"/>
    </source>
</evidence>
<dbReference type="Gene3D" id="3.60.40.10">
    <property type="entry name" value="PPM-type phosphatase domain"/>
    <property type="match status" value="1"/>
</dbReference>
<dbReference type="SUPFAM" id="SSF81606">
    <property type="entry name" value="PP2C-like"/>
    <property type="match status" value="1"/>
</dbReference>
<dbReference type="EMBL" id="JAJLJH010000002">
    <property type="protein sequence ID" value="MCK9686620.1"/>
    <property type="molecule type" value="Genomic_DNA"/>
</dbReference>
<reference evidence="2" key="1">
    <citation type="submission" date="2021-11" db="EMBL/GenBank/DDBJ databases">
        <title>BS-T2-15 a new species belonging to the Comamonadaceae family isolated from the soil of a French oak forest.</title>
        <authorList>
            <person name="Mieszkin S."/>
            <person name="Alain K."/>
        </authorList>
    </citation>
    <scope>NUCLEOTIDE SEQUENCE</scope>
    <source>
        <strain evidence="2">BS-T2-15</strain>
    </source>
</reference>
<dbReference type="PROSITE" id="PS51746">
    <property type="entry name" value="PPM_2"/>
    <property type="match status" value="1"/>
</dbReference>
<name>A0A9X1YKL3_9BURK</name>
<dbReference type="Pfam" id="PF13672">
    <property type="entry name" value="PP2C_2"/>
    <property type="match status" value="1"/>
</dbReference>
<organism evidence="2 3">
    <name type="scientific">Scleromatobacter humisilvae</name>
    <dbReference type="NCBI Taxonomy" id="2897159"/>
    <lineage>
        <taxon>Bacteria</taxon>
        <taxon>Pseudomonadati</taxon>
        <taxon>Pseudomonadota</taxon>
        <taxon>Betaproteobacteria</taxon>
        <taxon>Burkholderiales</taxon>
        <taxon>Sphaerotilaceae</taxon>
        <taxon>Scleromatobacter</taxon>
    </lineage>
</organism>
<dbReference type="InterPro" id="IPR036457">
    <property type="entry name" value="PPM-type-like_dom_sf"/>
</dbReference>
<dbReference type="SMART" id="SM00331">
    <property type="entry name" value="PP2C_SIG"/>
    <property type="match status" value="1"/>
</dbReference>
<gene>
    <name evidence="2" type="ORF">LPC04_12965</name>
</gene>
<dbReference type="Proteomes" id="UP001139353">
    <property type="component" value="Unassembled WGS sequence"/>
</dbReference>
<proteinExistence type="predicted"/>
<protein>
    <submittedName>
        <fullName evidence="2">Protein phosphatase 2C domain-containing protein</fullName>
    </submittedName>
</protein>